<dbReference type="PROSITE" id="PS50110">
    <property type="entry name" value="RESPONSE_REGULATORY"/>
    <property type="match status" value="1"/>
</dbReference>
<dbReference type="RefSeq" id="WP_244724176.1">
    <property type="nucleotide sequence ID" value="NZ_CP095072.1"/>
</dbReference>
<comment type="subcellular location">
    <subcellularLocation>
        <location evidence="1">Cytoplasm</location>
    </subcellularLocation>
</comment>
<feature type="modified residue" description="4-aspartylphosphate" evidence="6">
    <location>
        <position position="53"/>
    </location>
</feature>
<dbReference type="SMART" id="SM01043">
    <property type="entry name" value="BTAD"/>
    <property type="match status" value="1"/>
</dbReference>
<reference evidence="8 9" key="1">
    <citation type="submission" date="2022-04" db="EMBL/GenBank/DDBJ databases">
        <title>Gracilibacillus sp. isolated from saltern.</title>
        <authorList>
            <person name="Won M."/>
            <person name="Lee C.-M."/>
            <person name="Woen H.-Y."/>
            <person name="Kwon S.-W."/>
        </authorList>
    </citation>
    <scope>NUCLEOTIDE SEQUENCE [LARGE SCALE GENOMIC DNA]</scope>
    <source>
        <strain evidence="8 9">SSWR10-1</strain>
    </source>
</reference>
<evidence type="ECO:0000256" key="1">
    <source>
        <dbReference type="ARBA" id="ARBA00004496"/>
    </source>
</evidence>
<organism evidence="8 9">
    <name type="scientific">Gracilibacillus caseinilyticus</name>
    <dbReference type="NCBI Taxonomy" id="2932256"/>
    <lineage>
        <taxon>Bacteria</taxon>
        <taxon>Bacillati</taxon>
        <taxon>Bacillota</taxon>
        <taxon>Bacilli</taxon>
        <taxon>Bacillales</taxon>
        <taxon>Bacillaceae</taxon>
        <taxon>Gracilibacillus</taxon>
    </lineage>
</organism>
<dbReference type="InterPro" id="IPR005158">
    <property type="entry name" value="BTAD"/>
</dbReference>
<dbReference type="Proteomes" id="UP000831782">
    <property type="component" value="Chromosome"/>
</dbReference>
<dbReference type="InterPro" id="IPR011006">
    <property type="entry name" value="CheY-like_superfamily"/>
</dbReference>
<keyword evidence="2" id="KW-0902">Two-component regulatory system</keyword>
<dbReference type="SUPFAM" id="SSF52172">
    <property type="entry name" value="CheY-like"/>
    <property type="match status" value="1"/>
</dbReference>
<evidence type="ECO:0000256" key="2">
    <source>
        <dbReference type="ARBA" id="ARBA00023012"/>
    </source>
</evidence>
<dbReference type="Gene3D" id="1.10.10.10">
    <property type="entry name" value="Winged helix-like DNA-binding domain superfamily/Winged helix DNA-binding domain"/>
    <property type="match status" value="1"/>
</dbReference>
<dbReference type="SUPFAM" id="SSF48452">
    <property type="entry name" value="TPR-like"/>
    <property type="match status" value="1"/>
</dbReference>
<dbReference type="PANTHER" id="PTHR35807">
    <property type="entry name" value="TRANSCRIPTIONAL REGULATOR REDD-RELATED"/>
    <property type="match status" value="1"/>
</dbReference>
<dbReference type="Pfam" id="PF00072">
    <property type="entry name" value="Response_reg"/>
    <property type="match status" value="1"/>
</dbReference>
<gene>
    <name evidence="8" type="ORF">MUN88_10515</name>
</gene>
<keyword evidence="4" id="KW-0238">DNA-binding</keyword>
<evidence type="ECO:0000256" key="3">
    <source>
        <dbReference type="ARBA" id="ARBA00023015"/>
    </source>
</evidence>
<evidence type="ECO:0000313" key="9">
    <source>
        <dbReference type="Proteomes" id="UP000831782"/>
    </source>
</evidence>
<evidence type="ECO:0000259" key="7">
    <source>
        <dbReference type="PROSITE" id="PS50110"/>
    </source>
</evidence>
<keyword evidence="9" id="KW-1185">Reference proteome</keyword>
<proteinExistence type="predicted"/>
<dbReference type="EMBL" id="CP095072">
    <property type="protein sequence ID" value="UOQ50449.1"/>
    <property type="molecule type" value="Genomic_DNA"/>
</dbReference>
<dbReference type="SUPFAM" id="SSF46894">
    <property type="entry name" value="C-terminal effector domain of the bipartite response regulators"/>
    <property type="match status" value="1"/>
</dbReference>
<evidence type="ECO:0000313" key="8">
    <source>
        <dbReference type="EMBL" id="UOQ50449.1"/>
    </source>
</evidence>
<dbReference type="Gene3D" id="1.25.40.10">
    <property type="entry name" value="Tetratricopeptide repeat domain"/>
    <property type="match status" value="1"/>
</dbReference>
<dbReference type="InterPro" id="IPR001789">
    <property type="entry name" value="Sig_transdc_resp-reg_receiver"/>
</dbReference>
<sequence length="378" mass="44873">MNVILFDDEVPALNFLEHQLKLVKNVTILGKYTHPNITAIMDQIKRSDCVFLDVKMPELNGIELAEKLLEINPQLAIIFVTAYDRYAIQAFELNALDYLLKPVYLDRLKKTVERLDLYMRYKTAIKTLEGSHSLTIQVLGAFTFQMNESDKQIISWRTTNAQNLFIYFLHHHDKIITKDEIIELFFSNTNIEKAYSLLYVTIYQIRQALLDFSSFISIHNVQSGYMLKLHSNTCIDKEIWEEKLHTAPAINLETVEIHDHLLHSYHGPYLKNYDFVWLESERYRLEKLWVNHALKLAHYYLDHHYLEKAALWFNQTLEVMPENENAHYELMRIYAEEGFGVLVTSHYQQLIHNLEELNLPLSREIEKWYHDWKLSSKY</sequence>
<dbReference type="InterPro" id="IPR016032">
    <property type="entry name" value="Sig_transdc_resp-reg_C-effctor"/>
</dbReference>
<keyword evidence="6" id="KW-0597">Phosphoprotein</keyword>
<evidence type="ECO:0000256" key="6">
    <source>
        <dbReference type="PROSITE-ProRule" id="PRU00169"/>
    </source>
</evidence>
<evidence type="ECO:0000256" key="5">
    <source>
        <dbReference type="ARBA" id="ARBA00023163"/>
    </source>
</evidence>
<dbReference type="SMART" id="SM00448">
    <property type="entry name" value="REC"/>
    <property type="match status" value="1"/>
</dbReference>
<feature type="domain" description="Response regulatory" evidence="7">
    <location>
        <begin position="2"/>
        <end position="116"/>
    </location>
</feature>
<dbReference type="InterPro" id="IPR051677">
    <property type="entry name" value="AfsR-DnrI-RedD_regulator"/>
</dbReference>
<dbReference type="InterPro" id="IPR011990">
    <property type="entry name" value="TPR-like_helical_dom_sf"/>
</dbReference>
<dbReference type="Pfam" id="PF03704">
    <property type="entry name" value="BTAD"/>
    <property type="match status" value="1"/>
</dbReference>
<name>A0ABY4F1T5_9BACI</name>
<keyword evidence="5" id="KW-0804">Transcription</keyword>
<dbReference type="InterPro" id="IPR036388">
    <property type="entry name" value="WH-like_DNA-bd_sf"/>
</dbReference>
<evidence type="ECO:0000256" key="4">
    <source>
        <dbReference type="ARBA" id="ARBA00023125"/>
    </source>
</evidence>
<dbReference type="Gene3D" id="3.40.50.2300">
    <property type="match status" value="1"/>
</dbReference>
<protein>
    <submittedName>
        <fullName evidence="8">Response regulator</fullName>
    </submittedName>
</protein>
<keyword evidence="3" id="KW-0805">Transcription regulation</keyword>
<accession>A0ABY4F1T5</accession>